<gene>
    <name evidence="8" type="primary">queE</name>
    <name evidence="10" type="ORF">HMPREF9446_01577</name>
</gene>
<dbReference type="eggNOG" id="COG0602">
    <property type="taxonomic scope" value="Bacteria"/>
</dbReference>
<dbReference type="Proteomes" id="UP000003416">
    <property type="component" value="Unassembled WGS sequence"/>
</dbReference>
<feature type="binding site" evidence="8">
    <location>
        <position position="34"/>
    </location>
    <ligand>
        <name>[4Fe-4S] cluster</name>
        <dbReference type="ChEBI" id="CHEBI:49883"/>
        <note>4Fe-4S-S-AdoMet</note>
    </ligand>
</feature>
<keyword evidence="11" id="KW-1185">Reference proteome</keyword>
<organism evidence="10 11">
    <name type="scientific">Bacteroides fluxus YIT 12057</name>
    <dbReference type="NCBI Taxonomy" id="763034"/>
    <lineage>
        <taxon>Bacteria</taxon>
        <taxon>Pseudomonadati</taxon>
        <taxon>Bacteroidota</taxon>
        <taxon>Bacteroidia</taxon>
        <taxon>Bacteroidales</taxon>
        <taxon>Bacteroidaceae</taxon>
        <taxon>Bacteroides</taxon>
    </lineage>
</organism>
<dbReference type="PANTHER" id="PTHR42836:SF1">
    <property type="entry name" value="7-CARBOXY-7-DEAZAGUANINE SYNTHASE"/>
    <property type="match status" value="1"/>
</dbReference>
<evidence type="ECO:0000259" key="9">
    <source>
        <dbReference type="PROSITE" id="PS51918"/>
    </source>
</evidence>
<evidence type="ECO:0000256" key="7">
    <source>
        <dbReference type="ARBA" id="ARBA00023239"/>
    </source>
</evidence>
<dbReference type="EMBL" id="AFBN01000028">
    <property type="protein sequence ID" value="EGF57498.1"/>
    <property type="molecule type" value="Genomic_DNA"/>
</dbReference>
<feature type="binding site" evidence="8">
    <location>
        <position position="69"/>
    </location>
    <ligand>
        <name>S-adenosyl-L-methionine</name>
        <dbReference type="ChEBI" id="CHEBI:59789"/>
    </ligand>
</feature>
<comment type="function">
    <text evidence="8">Catalyzes the complex heterocyclic radical-mediated conversion of 6-carboxy-5,6,7,8-tetrahydropterin (CPH4) to 7-carboxy-7-deazaguanine (CDG), a step common to the biosynthetic pathways of all 7-deazapurine-containing compounds.</text>
</comment>
<feature type="domain" description="Radical SAM core" evidence="9">
    <location>
        <begin position="17"/>
        <end position="181"/>
    </location>
</feature>
<dbReference type="SUPFAM" id="SSF102114">
    <property type="entry name" value="Radical SAM enzymes"/>
    <property type="match status" value="1"/>
</dbReference>
<evidence type="ECO:0000313" key="10">
    <source>
        <dbReference type="EMBL" id="EGF57498.1"/>
    </source>
</evidence>
<evidence type="ECO:0000256" key="2">
    <source>
        <dbReference type="ARBA" id="ARBA00022691"/>
    </source>
</evidence>
<comment type="cofactor">
    <cofactor evidence="8">
        <name>Mg(2+)</name>
        <dbReference type="ChEBI" id="CHEBI:18420"/>
    </cofactor>
</comment>
<evidence type="ECO:0000256" key="6">
    <source>
        <dbReference type="ARBA" id="ARBA00023014"/>
    </source>
</evidence>
<protein>
    <recommendedName>
        <fullName evidence="8">7-carboxy-7-deazaguanine synthase</fullName>
        <shortName evidence="8">CDG synthase</shortName>
        <ecNumber evidence="8">4.3.99.3</ecNumber>
    </recommendedName>
    <alternativeName>
        <fullName evidence="8">Queuosine biosynthesis protein QueE</fullName>
    </alternativeName>
</protein>
<dbReference type="GO" id="GO:0000287">
    <property type="term" value="F:magnesium ion binding"/>
    <property type="evidence" value="ECO:0007669"/>
    <property type="project" value="UniProtKB-UniRule"/>
</dbReference>
<proteinExistence type="inferred from homology"/>
<comment type="cofactor">
    <cofactor evidence="8">
        <name>[4Fe-4S] cluster</name>
        <dbReference type="ChEBI" id="CHEBI:49883"/>
    </cofactor>
    <text evidence="8">Binds 1 [4Fe-4S] cluster. The cluster is coordinated with 3 cysteines and an exchangeable S-adenosyl-L-methionine.</text>
</comment>
<keyword evidence="2 8" id="KW-0949">S-adenosyl-L-methionine</keyword>
<comment type="catalytic activity">
    <reaction evidence="8">
        <text>6-carboxy-5,6,7,8-tetrahydropterin + H(+) = 7-carboxy-7-carbaguanine + NH4(+)</text>
        <dbReference type="Rhea" id="RHEA:27974"/>
        <dbReference type="ChEBI" id="CHEBI:15378"/>
        <dbReference type="ChEBI" id="CHEBI:28938"/>
        <dbReference type="ChEBI" id="CHEBI:61032"/>
        <dbReference type="ChEBI" id="CHEBI:61036"/>
        <dbReference type="EC" id="4.3.99.3"/>
    </reaction>
</comment>
<feature type="binding site" evidence="8">
    <location>
        <begin position="11"/>
        <end position="13"/>
    </location>
    <ligand>
        <name>substrate</name>
    </ligand>
</feature>
<dbReference type="UniPathway" id="UPA00391"/>
<dbReference type="GO" id="GO:0016840">
    <property type="term" value="F:carbon-nitrogen lyase activity"/>
    <property type="evidence" value="ECO:0007669"/>
    <property type="project" value="UniProtKB-UniRule"/>
</dbReference>
<comment type="similarity">
    <text evidence="8">Belongs to the radical SAM superfamily. 7-carboxy-7-deazaguanine synthase family.</text>
</comment>
<evidence type="ECO:0000256" key="8">
    <source>
        <dbReference type="HAMAP-Rule" id="MF_00917"/>
    </source>
</evidence>
<comment type="subunit">
    <text evidence="8">Homodimer.</text>
</comment>
<dbReference type="InterPro" id="IPR024924">
    <property type="entry name" value="7-CO-7-deazaguanine_synth-like"/>
</dbReference>
<dbReference type="PROSITE" id="PS51918">
    <property type="entry name" value="RADICAL_SAM"/>
    <property type="match status" value="1"/>
</dbReference>
<feature type="binding site" evidence="8">
    <location>
        <begin position="36"/>
        <end position="38"/>
    </location>
    <ligand>
        <name>S-adenosyl-L-methionine</name>
        <dbReference type="ChEBI" id="CHEBI:59789"/>
    </ligand>
</feature>
<dbReference type="RefSeq" id="WP_009124867.1">
    <property type="nucleotide sequence ID" value="NZ_GL882625.1"/>
</dbReference>
<dbReference type="PANTHER" id="PTHR42836">
    <property type="entry name" value="7-CARBOXY-7-DEAZAGUANINE SYNTHASE"/>
    <property type="match status" value="1"/>
</dbReference>
<feature type="binding site" evidence="8">
    <location>
        <position position="30"/>
    </location>
    <ligand>
        <name>[4Fe-4S] cluster</name>
        <dbReference type="ChEBI" id="CHEBI:49883"/>
        <note>4Fe-4S-S-AdoMet</note>
    </ligand>
</feature>
<dbReference type="GO" id="GO:0051539">
    <property type="term" value="F:4 iron, 4 sulfur cluster binding"/>
    <property type="evidence" value="ECO:0007669"/>
    <property type="project" value="UniProtKB-UniRule"/>
</dbReference>
<accession>F3PS44</accession>
<dbReference type="SFLD" id="SFLDS00029">
    <property type="entry name" value="Radical_SAM"/>
    <property type="match status" value="1"/>
</dbReference>
<keyword evidence="3 8" id="KW-0479">Metal-binding</keyword>
<feature type="binding site" evidence="8">
    <location>
        <position position="26"/>
    </location>
    <ligand>
        <name>substrate</name>
    </ligand>
</feature>
<feature type="binding site" evidence="8">
    <location>
        <position position="67"/>
    </location>
    <ligand>
        <name>substrate</name>
    </ligand>
</feature>
<dbReference type="InterPro" id="IPR058240">
    <property type="entry name" value="rSAM_sf"/>
</dbReference>
<keyword evidence="8" id="KW-0671">Queuosine biosynthesis</keyword>
<dbReference type="HOGENOM" id="CLU_066739_0_1_10"/>
<keyword evidence="7 8" id="KW-0456">Lyase</keyword>
<sequence length="181" mass="20404">MRKINEIFYSLQGEGFHTGTPAVFIRFSGCNLKCSFCDTQHEEGCLMSDDEIMEEVGKYPAATVILTGGEPSLWIDGEFVDRLHRAGKYVCIETNGTRLLPGNIDWVTCSPKQGTRLGIARMDEVKVVYEGQDITGYEQLPAAHFFLQPCSCNNIGETVDCVMRHPKWRLSLQTHKLIDIR</sequence>
<dbReference type="HAMAP" id="MF_00917">
    <property type="entry name" value="QueE"/>
    <property type="match status" value="1"/>
</dbReference>
<dbReference type="GO" id="GO:1904047">
    <property type="term" value="F:S-adenosyl-L-methionine binding"/>
    <property type="evidence" value="ECO:0007669"/>
    <property type="project" value="UniProtKB-UniRule"/>
</dbReference>
<dbReference type="EC" id="4.3.99.3" evidence="8"/>
<keyword evidence="5 8" id="KW-0408">Iron</keyword>
<feature type="binding site" evidence="8">
    <location>
        <position position="37"/>
    </location>
    <ligand>
        <name>[4Fe-4S] cluster</name>
        <dbReference type="ChEBI" id="CHEBI:49883"/>
        <note>4Fe-4S-S-AdoMet</note>
    </ligand>
</feature>
<evidence type="ECO:0000313" key="11">
    <source>
        <dbReference type="Proteomes" id="UP000003416"/>
    </source>
</evidence>
<name>F3PS44_9BACE</name>
<comment type="pathway">
    <text evidence="8">Purine metabolism; 7-cyano-7-deazaguanine biosynthesis.</text>
</comment>
<dbReference type="AlphaFoldDB" id="F3PS44"/>
<dbReference type="GeneID" id="86049222"/>
<evidence type="ECO:0000256" key="3">
    <source>
        <dbReference type="ARBA" id="ARBA00022723"/>
    </source>
</evidence>
<feature type="binding site" evidence="8">
    <location>
        <begin position="110"/>
        <end position="112"/>
    </location>
    <ligand>
        <name>S-adenosyl-L-methionine</name>
        <dbReference type="ChEBI" id="CHEBI:59789"/>
    </ligand>
</feature>
<dbReference type="InterPro" id="IPR007197">
    <property type="entry name" value="rSAM"/>
</dbReference>
<evidence type="ECO:0000256" key="4">
    <source>
        <dbReference type="ARBA" id="ARBA00022842"/>
    </source>
</evidence>
<dbReference type="Gene3D" id="3.20.20.70">
    <property type="entry name" value="Aldolase class I"/>
    <property type="match status" value="1"/>
</dbReference>
<evidence type="ECO:0000256" key="5">
    <source>
        <dbReference type="ARBA" id="ARBA00023004"/>
    </source>
</evidence>
<dbReference type="PIRSF" id="PIRSF000370">
    <property type="entry name" value="QueE"/>
    <property type="match status" value="1"/>
</dbReference>
<comment type="cofactor">
    <cofactor evidence="8">
        <name>S-adenosyl-L-methionine</name>
        <dbReference type="ChEBI" id="CHEBI:59789"/>
    </cofactor>
    <text evidence="8">Binds 1 S-adenosyl-L-methionine per subunit.</text>
</comment>
<keyword evidence="4 8" id="KW-0460">Magnesium</keyword>
<comment type="caution">
    <text evidence="8">Lacks conserved residue(s) required for the propagation of feature annotation.</text>
</comment>
<keyword evidence="6 8" id="KW-0411">Iron-sulfur</keyword>
<dbReference type="Pfam" id="PF04055">
    <property type="entry name" value="Radical_SAM"/>
    <property type="match status" value="1"/>
</dbReference>
<dbReference type="InterPro" id="IPR013785">
    <property type="entry name" value="Aldolase_TIM"/>
</dbReference>
<dbReference type="STRING" id="763034.HMPREF9446_01577"/>
<keyword evidence="1 8" id="KW-0004">4Fe-4S</keyword>
<comment type="caution">
    <text evidence="10">The sequence shown here is derived from an EMBL/GenBank/DDBJ whole genome shotgun (WGS) entry which is preliminary data.</text>
</comment>
<reference evidence="10 11" key="1">
    <citation type="submission" date="2011-02" db="EMBL/GenBank/DDBJ databases">
        <authorList>
            <person name="Weinstock G."/>
            <person name="Sodergren E."/>
            <person name="Clifton S."/>
            <person name="Fulton L."/>
            <person name="Fulton B."/>
            <person name="Courtney L."/>
            <person name="Fronick C."/>
            <person name="Harrison M."/>
            <person name="Strong C."/>
            <person name="Farmer C."/>
            <person name="Delahaunty K."/>
            <person name="Markovic C."/>
            <person name="Hall O."/>
            <person name="Minx P."/>
            <person name="Tomlinson C."/>
            <person name="Mitreva M."/>
            <person name="Hou S."/>
            <person name="Chen J."/>
            <person name="Wollam A."/>
            <person name="Pepin K.H."/>
            <person name="Johnson M."/>
            <person name="Bhonagiri V."/>
            <person name="Zhang X."/>
            <person name="Suruliraj S."/>
            <person name="Warren W."/>
            <person name="Chinwalla A."/>
            <person name="Mardis E.R."/>
            <person name="Wilson R.K."/>
        </authorList>
    </citation>
    <scope>NUCLEOTIDE SEQUENCE [LARGE SCALE GENOMIC DNA]</scope>
    <source>
        <strain evidence="10 11">YIT 12057</strain>
    </source>
</reference>
<evidence type="ECO:0000256" key="1">
    <source>
        <dbReference type="ARBA" id="ARBA00022485"/>
    </source>
</evidence>
<dbReference type="GO" id="GO:0008616">
    <property type="term" value="P:tRNA queuosine(34) biosynthetic process"/>
    <property type="evidence" value="ECO:0007669"/>
    <property type="project" value="UniProtKB-UniRule"/>
</dbReference>
<dbReference type="CDD" id="cd01335">
    <property type="entry name" value="Radical_SAM"/>
    <property type="match status" value="1"/>
</dbReference>
<feature type="binding site" evidence="8">
    <location>
        <position position="39"/>
    </location>
    <ligand>
        <name>Mg(2+)</name>
        <dbReference type="ChEBI" id="CHEBI:18420"/>
    </ligand>
</feature>